<organism evidence="8 9">
    <name type="scientific">Paenibacillus gansuensis</name>
    <dbReference type="NCBI Taxonomy" id="306542"/>
    <lineage>
        <taxon>Bacteria</taxon>
        <taxon>Bacillati</taxon>
        <taxon>Bacillota</taxon>
        <taxon>Bacilli</taxon>
        <taxon>Bacillales</taxon>
        <taxon>Paenibacillaceae</taxon>
        <taxon>Paenibacillus</taxon>
    </lineage>
</organism>
<dbReference type="SUPFAM" id="SSF52833">
    <property type="entry name" value="Thioredoxin-like"/>
    <property type="match status" value="1"/>
</dbReference>
<keyword evidence="3" id="KW-0049">Antioxidant</keyword>
<dbReference type="PANTHER" id="PTHR10681:SF121">
    <property type="entry name" value="ALKYL HYDROPEROXIDE REDUCTASE C"/>
    <property type="match status" value="1"/>
</dbReference>
<dbReference type="PANTHER" id="PTHR10681">
    <property type="entry name" value="THIOREDOXIN PEROXIDASE"/>
    <property type="match status" value="1"/>
</dbReference>
<dbReference type="EC" id="1.11.1.-" evidence="8"/>
<dbReference type="InterPro" id="IPR019479">
    <property type="entry name" value="Peroxiredoxin_C"/>
</dbReference>
<name>A0ABW5PE10_9BACL</name>
<dbReference type="Proteomes" id="UP001597541">
    <property type="component" value="Unassembled WGS sequence"/>
</dbReference>
<evidence type="ECO:0000313" key="9">
    <source>
        <dbReference type="Proteomes" id="UP001597541"/>
    </source>
</evidence>
<dbReference type="PROSITE" id="PS51352">
    <property type="entry name" value="THIOREDOXIN_2"/>
    <property type="match status" value="1"/>
</dbReference>
<keyword evidence="4 8" id="KW-0560">Oxidoreductase</keyword>
<dbReference type="InterPro" id="IPR000866">
    <property type="entry name" value="AhpC/TSA"/>
</dbReference>
<dbReference type="EMBL" id="JBHUME010000008">
    <property type="protein sequence ID" value="MFD2613359.1"/>
    <property type="molecule type" value="Genomic_DNA"/>
</dbReference>
<sequence>MSTTENTLLLEKGQTPASAAKIGRPAPSFRMLSTRNMETLEETVALEDYRGRWLILFFWPFDFTFVCPTEIMAFSDAYEQFRELDCEIVGASVDSVHTHRAWTKAPRDQGGIGEIKYPMASDIHKETAEAYGILDEESGAAHRGLFIIDPEGILRYQVVTDMNVGRSVDETLRILQALQAGGLCPANWRPGQKTL</sequence>
<evidence type="ECO:0000259" key="7">
    <source>
        <dbReference type="PROSITE" id="PS51352"/>
    </source>
</evidence>
<protein>
    <submittedName>
        <fullName evidence="8">Peroxiredoxin</fullName>
        <ecNumber evidence="8">1.11.1.-</ecNumber>
    </submittedName>
</protein>
<dbReference type="Gene3D" id="3.40.30.10">
    <property type="entry name" value="Glutaredoxin"/>
    <property type="match status" value="1"/>
</dbReference>
<evidence type="ECO:0000256" key="4">
    <source>
        <dbReference type="ARBA" id="ARBA00023002"/>
    </source>
</evidence>
<proteinExistence type="inferred from homology"/>
<dbReference type="InterPro" id="IPR024706">
    <property type="entry name" value="Peroxiredoxin_AhpC-typ"/>
</dbReference>
<evidence type="ECO:0000256" key="6">
    <source>
        <dbReference type="ARBA" id="ARBA00023284"/>
    </source>
</evidence>
<dbReference type="RefSeq" id="WP_377603356.1">
    <property type="nucleotide sequence ID" value="NZ_JBHUME010000008.1"/>
</dbReference>
<evidence type="ECO:0000256" key="2">
    <source>
        <dbReference type="ARBA" id="ARBA00022559"/>
    </source>
</evidence>
<evidence type="ECO:0000256" key="5">
    <source>
        <dbReference type="ARBA" id="ARBA00023157"/>
    </source>
</evidence>
<dbReference type="Pfam" id="PF00578">
    <property type="entry name" value="AhpC-TSA"/>
    <property type="match status" value="1"/>
</dbReference>
<dbReference type="Pfam" id="PF10417">
    <property type="entry name" value="1-cysPrx_C"/>
    <property type="match status" value="1"/>
</dbReference>
<dbReference type="InterPro" id="IPR036249">
    <property type="entry name" value="Thioredoxin-like_sf"/>
</dbReference>
<keyword evidence="2 8" id="KW-0575">Peroxidase</keyword>
<reference evidence="9" key="1">
    <citation type="journal article" date="2019" name="Int. J. Syst. Evol. Microbiol.">
        <title>The Global Catalogue of Microorganisms (GCM) 10K type strain sequencing project: providing services to taxonomists for standard genome sequencing and annotation.</title>
        <authorList>
            <consortium name="The Broad Institute Genomics Platform"/>
            <consortium name="The Broad Institute Genome Sequencing Center for Infectious Disease"/>
            <person name="Wu L."/>
            <person name="Ma J."/>
        </authorList>
    </citation>
    <scope>NUCLEOTIDE SEQUENCE [LARGE SCALE GENOMIC DNA]</scope>
    <source>
        <strain evidence="9">KCTC 3950</strain>
    </source>
</reference>
<accession>A0ABW5PE10</accession>
<comment type="caution">
    <text evidence="8">The sequence shown here is derived from an EMBL/GenBank/DDBJ whole genome shotgun (WGS) entry which is preliminary data.</text>
</comment>
<comment type="similarity">
    <text evidence="1">Belongs to the peroxiredoxin family. AhpC/Prx1 subfamily.</text>
</comment>
<dbReference type="InterPro" id="IPR050217">
    <property type="entry name" value="Peroxiredoxin"/>
</dbReference>
<dbReference type="PIRSF" id="PIRSF000239">
    <property type="entry name" value="AHPC"/>
    <property type="match status" value="1"/>
</dbReference>
<dbReference type="InterPro" id="IPR013766">
    <property type="entry name" value="Thioredoxin_domain"/>
</dbReference>
<evidence type="ECO:0000256" key="1">
    <source>
        <dbReference type="ARBA" id="ARBA00009796"/>
    </source>
</evidence>
<keyword evidence="6" id="KW-0676">Redox-active center</keyword>
<keyword evidence="5" id="KW-1015">Disulfide bond</keyword>
<dbReference type="GO" id="GO:0004601">
    <property type="term" value="F:peroxidase activity"/>
    <property type="evidence" value="ECO:0007669"/>
    <property type="project" value="UniProtKB-KW"/>
</dbReference>
<gene>
    <name evidence="8" type="ORF">ACFSUF_13090</name>
</gene>
<keyword evidence="9" id="KW-1185">Reference proteome</keyword>
<feature type="domain" description="Thioredoxin" evidence="7">
    <location>
        <begin position="20"/>
        <end position="180"/>
    </location>
</feature>
<dbReference type="CDD" id="cd03015">
    <property type="entry name" value="PRX_Typ2cys"/>
    <property type="match status" value="1"/>
</dbReference>
<evidence type="ECO:0000313" key="8">
    <source>
        <dbReference type="EMBL" id="MFD2613359.1"/>
    </source>
</evidence>
<evidence type="ECO:0000256" key="3">
    <source>
        <dbReference type="ARBA" id="ARBA00022862"/>
    </source>
</evidence>